<dbReference type="InterPro" id="IPR036236">
    <property type="entry name" value="Znf_C2H2_sf"/>
</dbReference>
<evidence type="ECO:0000256" key="11">
    <source>
        <dbReference type="PROSITE-ProRule" id="PRU00042"/>
    </source>
</evidence>
<feature type="domain" description="C2H2-type" evidence="13">
    <location>
        <begin position="478"/>
        <end position="505"/>
    </location>
</feature>
<dbReference type="GO" id="GO:0010468">
    <property type="term" value="P:regulation of gene expression"/>
    <property type="evidence" value="ECO:0007669"/>
    <property type="project" value="TreeGrafter"/>
</dbReference>
<comment type="similarity">
    <text evidence="2">Belongs to the krueppel C2H2-type zinc-finger protein family.</text>
</comment>
<evidence type="ECO:0000256" key="10">
    <source>
        <dbReference type="ARBA" id="ARBA00023242"/>
    </source>
</evidence>
<dbReference type="Proteomes" id="UP000092445">
    <property type="component" value="Unassembled WGS sequence"/>
</dbReference>
<dbReference type="EnsemblMetazoa" id="GPAI031319-RA">
    <property type="protein sequence ID" value="GPAI031319-PA"/>
    <property type="gene ID" value="GPAI031319"/>
</dbReference>
<dbReference type="PROSITE" id="PS50157">
    <property type="entry name" value="ZINC_FINGER_C2H2_2"/>
    <property type="match status" value="9"/>
</dbReference>
<dbReference type="InterPro" id="IPR013087">
    <property type="entry name" value="Znf_C2H2_type"/>
</dbReference>
<accession>A0A1B0A166</accession>
<evidence type="ECO:0000256" key="2">
    <source>
        <dbReference type="ARBA" id="ARBA00006991"/>
    </source>
</evidence>
<dbReference type="SMART" id="SM00355">
    <property type="entry name" value="ZnF_C2H2"/>
    <property type="match status" value="11"/>
</dbReference>
<dbReference type="Pfam" id="PF23611">
    <property type="entry name" value="zf-C2H2_16"/>
    <property type="match status" value="1"/>
</dbReference>
<dbReference type="AlphaFoldDB" id="A0A1B0A166"/>
<keyword evidence="4" id="KW-0677">Repeat</keyword>
<dbReference type="InterPro" id="IPR056438">
    <property type="entry name" value="Znf-C2H2_CTCF"/>
</dbReference>
<feature type="domain" description="C2H2-type" evidence="13">
    <location>
        <begin position="271"/>
        <end position="299"/>
    </location>
</feature>
<reference evidence="15" key="1">
    <citation type="submission" date="2014-03" db="EMBL/GenBank/DDBJ databases">
        <authorList>
            <person name="Aksoy S."/>
            <person name="Warren W."/>
            <person name="Wilson R.K."/>
        </authorList>
    </citation>
    <scope>NUCLEOTIDE SEQUENCE [LARGE SCALE GENOMIC DNA]</scope>
    <source>
        <strain evidence="15">IAEA</strain>
    </source>
</reference>
<keyword evidence="10" id="KW-0539">Nucleus</keyword>
<dbReference type="Pfam" id="PF00096">
    <property type="entry name" value="zf-C2H2"/>
    <property type="match status" value="4"/>
</dbReference>
<evidence type="ECO:0000256" key="1">
    <source>
        <dbReference type="ARBA" id="ARBA00004123"/>
    </source>
</evidence>
<feature type="domain" description="C2H2-type" evidence="13">
    <location>
        <begin position="450"/>
        <end position="477"/>
    </location>
</feature>
<feature type="domain" description="C2H2-type" evidence="13">
    <location>
        <begin position="334"/>
        <end position="361"/>
    </location>
</feature>
<evidence type="ECO:0000256" key="12">
    <source>
        <dbReference type="SAM" id="MobiDB-lite"/>
    </source>
</evidence>
<proteinExistence type="inferred from homology"/>
<dbReference type="FunFam" id="3.30.160.60:FF:001016">
    <property type="entry name" value="zinc finger protein 850-like"/>
    <property type="match status" value="1"/>
</dbReference>
<evidence type="ECO:0000256" key="8">
    <source>
        <dbReference type="ARBA" id="ARBA00023125"/>
    </source>
</evidence>
<reference evidence="14" key="2">
    <citation type="submission" date="2020-05" db="UniProtKB">
        <authorList>
            <consortium name="EnsemblMetazoa"/>
        </authorList>
    </citation>
    <scope>IDENTIFICATION</scope>
    <source>
        <strain evidence="14">IAEA</strain>
    </source>
</reference>
<dbReference type="STRING" id="7398.A0A1B0A166"/>
<keyword evidence="9" id="KW-0804">Transcription</keyword>
<organism evidence="14 15">
    <name type="scientific">Glossina pallidipes</name>
    <name type="common">Tsetse fly</name>
    <dbReference type="NCBI Taxonomy" id="7398"/>
    <lineage>
        <taxon>Eukaryota</taxon>
        <taxon>Metazoa</taxon>
        <taxon>Ecdysozoa</taxon>
        <taxon>Arthropoda</taxon>
        <taxon>Hexapoda</taxon>
        <taxon>Insecta</taxon>
        <taxon>Pterygota</taxon>
        <taxon>Neoptera</taxon>
        <taxon>Endopterygota</taxon>
        <taxon>Diptera</taxon>
        <taxon>Brachycera</taxon>
        <taxon>Muscomorpha</taxon>
        <taxon>Hippoboscoidea</taxon>
        <taxon>Glossinidae</taxon>
        <taxon>Glossina</taxon>
    </lineage>
</organism>
<evidence type="ECO:0000259" key="13">
    <source>
        <dbReference type="PROSITE" id="PS50157"/>
    </source>
</evidence>
<evidence type="ECO:0000256" key="9">
    <source>
        <dbReference type="ARBA" id="ARBA00023163"/>
    </source>
</evidence>
<feature type="domain" description="C2H2-type" evidence="13">
    <location>
        <begin position="422"/>
        <end position="449"/>
    </location>
</feature>
<protein>
    <recommendedName>
        <fullName evidence="13">C2H2-type domain-containing protein</fullName>
    </recommendedName>
</protein>
<keyword evidence="8" id="KW-0238">DNA-binding</keyword>
<feature type="domain" description="C2H2-type" evidence="13">
    <location>
        <begin position="392"/>
        <end position="421"/>
    </location>
</feature>
<feature type="domain" description="C2H2-type" evidence="13">
    <location>
        <begin position="506"/>
        <end position="533"/>
    </location>
</feature>
<evidence type="ECO:0000256" key="7">
    <source>
        <dbReference type="ARBA" id="ARBA00023015"/>
    </source>
</evidence>
<feature type="domain" description="C2H2-type" evidence="13">
    <location>
        <begin position="166"/>
        <end position="194"/>
    </location>
</feature>
<dbReference type="Gene3D" id="3.30.160.60">
    <property type="entry name" value="Classic Zinc Finger"/>
    <property type="match status" value="6"/>
</dbReference>
<dbReference type="PANTHER" id="PTHR16515:SF49">
    <property type="entry name" value="GASTRULA ZINC FINGER PROTEIN XLCGF49.1-LIKE-RELATED"/>
    <property type="match status" value="1"/>
</dbReference>
<comment type="subcellular location">
    <subcellularLocation>
        <location evidence="1">Nucleus</location>
    </subcellularLocation>
</comment>
<feature type="region of interest" description="Disordered" evidence="12">
    <location>
        <begin position="241"/>
        <end position="261"/>
    </location>
</feature>
<dbReference type="GO" id="GO:0003677">
    <property type="term" value="F:DNA binding"/>
    <property type="evidence" value="ECO:0007669"/>
    <property type="project" value="UniProtKB-KW"/>
</dbReference>
<keyword evidence="5 11" id="KW-0863">Zinc-finger</keyword>
<evidence type="ECO:0000256" key="3">
    <source>
        <dbReference type="ARBA" id="ARBA00022723"/>
    </source>
</evidence>
<evidence type="ECO:0000256" key="5">
    <source>
        <dbReference type="ARBA" id="ARBA00022771"/>
    </source>
</evidence>
<evidence type="ECO:0000256" key="6">
    <source>
        <dbReference type="ARBA" id="ARBA00022833"/>
    </source>
</evidence>
<dbReference type="InterPro" id="IPR050331">
    <property type="entry name" value="Zinc_finger"/>
</dbReference>
<evidence type="ECO:0000313" key="15">
    <source>
        <dbReference type="Proteomes" id="UP000092445"/>
    </source>
</evidence>
<sequence>MLKTLPIIKFNDVSKEKCGEIFCHRPKEFTIYCTLCDMKSFDFTDFLIHIENVHFNTDILKLENPSMGYADLFGMNVKKENIFAEHEASMEELFCDNRSDMLNGSSRVESGNEDSEEVLTVLKRSKGRSRVTSSKRKHNKAKANRKHLDADKNSKSANMTKGLTCHQCIHCSKTFVNCGLLKIHIARVHKSLANEKESDAGIKVINKEKPVDDQVFGHRKLLDELVIAGNTNEKYNKDVENINSEERDDNQASDGDYEPDLDNTVDNKKSFQCEDCDKILSSCASLRAHIARYHETRSKKPKESNNGMPCIECEEVFTNQKLYDRHCVEVHDGFKCSLCEKRFKIRYSCKRHELLHNKIKEFICSFEGCNKSFTEHYYLKRHQDVHQTERNFICNFENCGKAFHAKRRLWQHQKIHTKPKNFICDMCGYSCRERVTLRVHQRIHTGERPYVCKMCNKTFISSSSLGDHMASHASTRTHVCKICNARFARPKALYHHSFLHLDVKKFKCRICGCAYKQAAGLAGHMRKHREEDIMMMMPLESRISLSADKKNLFTGFLS</sequence>
<keyword evidence="6" id="KW-0862">Zinc</keyword>
<dbReference type="PROSITE" id="PS00028">
    <property type="entry name" value="ZINC_FINGER_C2H2_1"/>
    <property type="match status" value="10"/>
</dbReference>
<dbReference type="GO" id="GO:0005634">
    <property type="term" value="C:nucleus"/>
    <property type="evidence" value="ECO:0007669"/>
    <property type="project" value="UniProtKB-SubCell"/>
</dbReference>
<name>A0A1B0A166_GLOPL</name>
<keyword evidence="3" id="KW-0479">Metal-binding</keyword>
<evidence type="ECO:0000313" key="14">
    <source>
        <dbReference type="EnsemblMetazoa" id="GPAI031319-PA"/>
    </source>
</evidence>
<feature type="region of interest" description="Disordered" evidence="12">
    <location>
        <begin position="125"/>
        <end position="156"/>
    </location>
</feature>
<dbReference type="GO" id="GO:0008270">
    <property type="term" value="F:zinc ion binding"/>
    <property type="evidence" value="ECO:0007669"/>
    <property type="project" value="UniProtKB-KW"/>
</dbReference>
<keyword evidence="15" id="KW-1185">Reference proteome</keyword>
<feature type="domain" description="C2H2-type" evidence="13">
    <location>
        <begin position="362"/>
        <end position="391"/>
    </location>
</feature>
<evidence type="ECO:0000256" key="4">
    <source>
        <dbReference type="ARBA" id="ARBA00022737"/>
    </source>
</evidence>
<dbReference type="VEuPathDB" id="VectorBase:GPAI031319"/>
<keyword evidence="7" id="KW-0805">Transcription regulation</keyword>
<dbReference type="SUPFAM" id="SSF57667">
    <property type="entry name" value="beta-beta-alpha zinc fingers"/>
    <property type="match status" value="5"/>
</dbReference>
<feature type="compositionally biased region" description="Basic residues" evidence="12">
    <location>
        <begin position="125"/>
        <end position="145"/>
    </location>
</feature>
<dbReference type="FunFam" id="3.30.160.60:FF:000446">
    <property type="entry name" value="Zinc finger protein"/>
    <property type="match status" value="1"/>
</dbReference>
<dbReference type="Pfam" id="PF13912">
    <property type="entry name" value="zf-C2H2_6"/>
    <property type="match status" value="1"/>
</dbReference>
<dbReference type="PANTHER" id="PTHR16515">
    <property type="entry name" value="PR DOMAIN ZINC FINGER PROTEIN"/>
    <property type="match status" value="1"/>
</dbReference>